<dbReference type="Pfam" id="PF06182">
    <property type="entry name" value="ABC2_membrane_6"/>
    <property type="match status" value="1"/>
</dbReference>
<accession>A0ABM8BEW4</accession>
<proteinExistence type="predicted"/>
<dbReference type="PANTHER" id="PTHR36832:SF1">
    <property type="entry name" value="SLR1174 PROTEIN"/>
    <property type="match status" value="1"/>
</dbReference>
<evidence type="ECO:0000313" key="3">
    <source>
        <dbReference type="Proteomes" id="UP001321741"/>
    </source>
</evidence>
<keyword evidence="1" id="KW-0472">Membrane</keyword>
<evidence type="ECO:0000313" key="2">
    <source>
        <dbReference type="EMBL" id="BDR59786.1"/>
    </source>
</evidence>
<organism evidence="2 3">
    <name type="scientific">Lactobacillus xylocopicola</name>
    <dbReference type="NCBI Taxonomy" id="2976676"/>
    <lineage>
        <taxon>Bacteria</taxon>
        <taxon>Bacillati</taxon>
        <taxon>Bacillota</taxon>
        <taxon>Bacilli</taxon>
        <taxon>Lactobacillales</taxon>
        <taxon>Lactobacillaceae</taxon>
        <taxon>Lactobacillus</taxon>
    </lineage>
</organism>
<reference evidence="2 3" key="1">
    <citation type="journal article" date="2023" name="Microbiol. Spectr.">
        <title>Symbiosis of Carpenter Bees with Uncharacterized Lactic Acid Bacteria Showing NAD Auxotrophy.</title>
        <authorList>
            <person name="Kawasaki S."/>
            <person name="Ozawa K."/>
            <person name="Mori T."/>
            <person name="Yamamoto A."/>
            <person name="Ito M."/>
            <person name="Ohkuma M."/>
            <person name="Sakamoto M."/>
            <person name="Matsutani M."/>
        </authorList>
    </citation>
    <scope>NUCLEOTIDE SEQUENCE [LARGE SCALE GENOMIC DNA]</scope>
    <source>
        <strain evidence="2 3">Kim32-2</strain>
    </source>
</reference>
<dbReference type="Proteomes" id="UP001321741">
    <property type="component" value="Chromosome"/>
</dbReference>
<dbReference type="InterPro" id="IPR010390">
    <property type="entry name" value="ABC-2_transporter-like"/>
</dbReference>
<dbReference type="RefSeq" id="WP_317637515.1">
    <property type="nucleotide sequence ID" value="NZ_AP026803.1"/>
</dbReference>
<feature type="transmembrane region" description="Helical" evidence="1">
    <location>
        <begin position="132"/>
        <end position="149"/>
    </location>
</feature>
<dbReference type="PANTHER" id="PTHR36832">
    <property type="entry name" value="SLR1174 PROTEIN-RELATED"/>
    <property type="match status" value="1"/>
</dbReference>
<keyword evidence="1" id="KW-0812">Transmembrane</keyword>
<feature type="transmembrane region" description="Helical" evidence="1">
    <location>
        <begin position="221"/>
        <end position="244"/>
    </location>
</feature>
<feature type="transmembrane region" description="Helical" evidence="1">
    <location>
        <begin position="107"/>
        <end position="125"/>
    </location>
</feature>
<dbReference type="EMBL" id="AP026803">
    <property type="protein sequence ID" value="BDR59786.1"/>
    <property type="molecule type" value="Genomic_DNA"/>
</dbReference>
<feature type="transmembrane region" description="Helical" evidence="1">
    <location>
        <begin position="161"/>
        <end position="185"/>
    </location>
</feature>
<protein>
    <submittedName>
        <fullName evidence="2">ABC transporter permease</fullName>
    </submittedName>
</protein>
<sequence length="256" mass="28638">MKYRLILFKIGLKKGLASKYALLFYLVSALISLTVQYFLWKAVLAGKPVSEFKQTFSYLILMQLLAILFPKTSYDVDDKVRSGDIALDLLKPVTLATQLFWEGAGYSVAKLLIVGLVDVLIYLWVLDFQVTLIMVVMVAVAAALAYLLYFELELLLGLWSFYAYSIWGISAFKEAILLILAGNVFPAYFYPQALKTLAAYLPFQYSFGAVGLLAQHPTVPLFGQIIVIQLLYIALFALLFKLLYQHAVSVTVIQGG</sequence>
<name>A0ABM8BEW4_9LACO</name>
<keyword evidence="1" id="KW-1133">Transmembrane helix</keyword>
<evidence type="ECO:0000256" key="1">
    <source>
        <dbReference type="SAM" id="Phobius"/>
    </source>
</evidence>
<feature type="transmembrane region" description="Helical" evidence="1">
    <location>
        <begin position="197"/>
        <end position="215"/>
    </location>
</feature>
<keyword evidence="3" id="KW-1185">Reference proteome</keyword>
<gene>
    <name evidence="2" type="ORF">KIM322_00470</name>
</gene>
<feature type="transmembrane region" description="Helical" evidence="1">
    <location>
        <begin position="20"/>
        <end position="40"/>
    </location>
</feature>